<evidence type="ECO:0000313" key="3">
    <source>
        <dbReference type="EMBL" id="QHN37388.1"/>
    </source>
</evidence>
<keyword evidence="2" id="KW-1133">Transmembrane helix</keyword>
<dbReference type="InterPro" id="IPR012507">
    <property type="entry name" value="YibE_F"/>
</dbReference>
<dbReference type="Pfam" id="PF07907">
    <property type="entry name" value="YibE_F"/>
    <property type="match status" value="1"/>
</dbReference>
<gene>
    <name evidence="3" type="ORF">GII31_06375</name>
</gene>
<keyword evidence="4" id="KW-1185">Reference proteome</keyword>
<evidence type="ECO:0000313" key="4">
    <source>
        <dbReference type="Proteomes" id="UP001059836"/>
    </source>
</evidence>
<keyword evidence="2" id="KW-0812">Transmembrane</keyword>
<evidence type="ECO:0000256" key="1">
    <source>
        <dbReference type="SAM" id="MobiDB-lite"/>
    </source>
</evidence>
<feature type="transmembrane region" description="Helical" evidence="2">
    <location>
        <begin position="259"/>
        <end position="277"/>
    </location>
</feature>
<dbReference type="PRINTS" id="PR01217">
    <property type="entry name" value="PRICHEXTENSN"/>
</dbReference>
<feature type="transmembrane region" description="Helical" evidence="2">
    <location>
        <begin position="208"/>
        <end position="227"/>
    </location>
</feature>
<feature type="region of interest" description="Disordered" evidence="1">
    <location>
        <begin position="453"/>
        <end position="627"/>
    </location>
</feature>
<feature type="compositionally biased region" description="Low complexity" evidence="1">
    <location>
        <begin position="507"/>
        <end position="518"/>
    </location>
</feature>
<feature type="compositionally biased region" description="Pro residues" evidence="1">
    <location>
        <begin position="576"/>
        <end position="618"/>
    </location>
</feature>
<feature type="compositionally biased region" description="Pro residues" evidence="1">
    <location>
        <begin position="496"/>
        <end position="506"/>
    </location>
</feature>
<feature type="transmembrane region" description="Helical" evidence="2">
    <location>
        <begin position="289"/>
        <end position="309"/>
    </location>
</feature>
<protein>
    <submittedName>
        <fullName evidence="3">YibE/F family protein</fullName>
    </submittedName>
</protein>
<accession>A0ABX6IN67</accession>
<proteinExistence type="predicted"/>
<feature type="transmembrane region" description="Helical" evidence="2">
    <location>
        <begin position="429"/>
        <end position="450"/>
    </location>
</feature>
<reference evidence="3" key="1">
    <citation type="journal article" date="2021" name="Nat. Microbiol.">
        <title>Cocultivation of an ultrasmall environmental parasitic bacterium with lytic ability against bacteria associated with wastewater foams.</title>
        <authorList>
            <person name="Batinovic S."/>
            <person name="Rose J.J.A."/>
            <person name="Ratcliffe J."/>
            <person name="Seviour R.J."/>
            <person name="Petrovski S."/>
        </authorList>
    </citation>
    <scope>NUCLEOTIDE SEQUENCE</scope>
    <source>
        <strain evidence="3">CON9</strain>
    </source>
</reference>
<keyword evidence="2" id="KW-0472">Membrane</keyword>
<feature type="region of interest" description="Disordered" evidence="1">
    <location>
        <begin position="1"/>
        <end position="30"/>
    </location>
</feature>
<dbReference type="PANTHER" id="PTHR41771:SF1">
    <property type="entry name" value="MEMBRANE PROTEIN"/>
    <property type="match status" value="1"/>
</dbReference>
<name>A0ABX6IN67_9ACTN</name>
<feature type="compositionally biased region" description="Pro residues" evidence="1">
    <location>
        <begin position="551"/>
        <end position="567"/>
    </location>
</feature>
<dbReference type="EMBL" id="CP045809">
    <property type="protein sequence ID" value="QHN37388.1"/>
    <property type="molecule type" value="Genomic_DNA"/>
</dbReference>
<sequence length="627" mass="64905">MLYCGRVTPSRPGRPGHDNAGGRAHSHGHGHSHDLSAIAASFSPLARWVVIGALSLIGLGVAAGAMVLWPSYSDHPIPTQFRSADGGSITTVDAEIFEQRRANCLNPLSGTVQDTADIAVENEGVGPCIQNIVKLTSGQHKGRFTLLEVPTNRAQSGQGPDSVAIDERTLDDPQPGQPTLHVGDKIRVAVTPTPDGGVRYGFFDFRRGTATILWAIAFVAAIVLVASWRGLRSIIGLVFAFAVLGFFTLPAILEGSSPVAVAVVSSAVILFVVLYLAHGVSMRTSSALLGTLVSLFLAGALSALAITTMNLTGLSGDQTMNLQVYQGSISISGLLLAGFIIGALGVLNDVTITQASAAFELAAAGEPSRLATFRAAMRVGRDHIASTVYTLIFAYAGSALPLLLLFSVAQQPFGSLVTTDAVAVELGRSFVGGIAIALSVPLTTAIAAALTTPGADDHDGHHHDGHHHDDDHHDPESERRGPDQADESTAGTKTPAAPPSHTPAPAAPAANVPRAASPGIRPAAPGDRPRSATPGRPNTSPVAGTPGNRPARPPAQATPPPATPPQRPAQQLPPLRQTPPPRQSSPEPPPGGRPAAEQPPAPQPHAPQPPAPQPPAPRRPGRHSRPD</sequence>
<feature type="compositionally biased region" description="Basic and acidic residues" evidence="1">
    <location>
        <begin position="455"/>
        <end position="483"/>
    </location>
</feature>
<feature type="transmembrane region" description="Helical" evidence="2">
    <location>
        <begin position="234"/>
        <end position="253"/>
    </location>
</feature>
<feature type="transmembrane region" description="Helical" evidence="2">
    <location>
        <begin position="48"/>
        <end position="69"/>
    </location>
</feature>
<organism evidence="3 4">
    <name type="scientific">Gordonia pseudamarae</name>
    <dbReference type="NCBI Taxonomy" id="2831662"/>
    <lineage>
        <taxon>Bacteria</taxon>
        <taxon>Bacillati</taxon>
        <taxon>Actinomycetota</taxon>
        <taxon>Actinomycetes</taxon>
        <taxon>Mycobacteriales</taxon>
        <taxon>Gordoniaceae</taxon>
        <taxon>Gordonia</taxon>
    </lineage>
</organism>
<dbReference type="Proteomes" id="UP001059836">
    <property type="component" value="Chromosome"/>
</dbReference>
<dbReference type="PANTHER" id="PTHR41771">
    <property type="entry name" value="MEMBRANE PROTEIN-RELATED"/>
    <property type="match status" value="1"/>
</dbReference>
<feature type="transmembrane region" description="Helical" evidence="2">
    <location>
        <begin position="329"/>
        <end position="347"/>
    </location>
</feature>
<feature type="transmembrane region" description="Helical" evidence="2">
    <location>
        <begin position="387"/>
        <end position="409"/>
    </location>
</feature>
<evidence type="ECO:0000256" key="2">
    <source>
        <dbReference type="SAM" id="Phobius"/>
    </source>
</evidence>